<dbReference type="InterPro" id="IPR003203">
    <property type="entry name" value="CobU/CobP"/>
</dbReference>
<comment type="similarity">
    <text evidence="7 14">Belongs to the CobU/CobP family.</text>
</comment>
<feature type="binding site" evidence="16">
    <location>
        <begin position="55"/>
        <end position="58"/>
    </location>
    <ligand>
        <name>GTP</name>
        <dbReference type="ChEBI" id="CHEBI:37565"/>
    </ligand>
</feature>
<keyword evidence="10 14" id="KW-0547">Nucleotide-binding</keyword>
<dbReference type="Proteomes" id="UP000219167">
    <property type="component" value="Unassembled WGS sequence"/>
</dbReference>
<feature type="binding site" evidence="16">
    <location>
        <begin position="13"/>
        <end position="20"/>
    </location>
    <ligand>
        <name>GTP</name>
        <dbReference type="ChEBI" id="CHEBI:37565"/>
    </ligand>
</feature>
<comment type="catalytic activity">
    <reaction evidence="3">
        <text>adenosylcob(III)inamide + GTP = adenosylcob(III)inamide phosphate + GDP + H(+)</text>
        <dbReference type="Rhea" id="RHEA:15765"/>
        <dbReference type="ChEBI" id="CHEBI:2480"/>
        <dbReference type="ChEBI" id="CHEBI:15378"/>
        <dbReference type="ChEBI" id="CHEBI:37565"/>
        <dbReference type="ChEBI" id="CHEBI:58189"/>
        <dbReference type="ChEBI" id="CHEBI:58502"/>
        <dbReference type="EC" id="2.7.1.156"/>
    </reaction>
</comment>
<proteinExistence type="inferred from homology"/>
<evidence type="ECO:0000256" key="1">
    <source>
        <dbReference type="ARBA" id="ARBA00000312"/>
    </source>
</evidence>
<evidence type="ECO:0000256" key="6">
    <source>
        <dbReference type="ARBA" id="ARBA00005159"/>
    </source>
</evidence>
<feature type="binding site" evidence="16">
    <location>
        <position position="89"/>
    </location>
    <ligand>
        <name>GTP</name>
        <dbReference type="ChEBI" id="CHEBI:37565"/>
    </ligand>
</feature>
<feature type="binding site" evidence="16">
    <location>
        <position position="67"/>
    </location>
    <ligand>
        <name>GTP</name>
        <dbReference type="ChEBI" id="CHEBI:37565"/>
    </ligand>
</feature>
<keyword evidence="17" id="KW-0548">Nucleotidyltransferase</keyword>
<evidence type="ECO:0000256" key="16">
    <source>
        <dbReference type="PIRSR" id="PIRSR006135-2"/>
    </source>
</evidence>
<organism evidence="17 18">
    <name type="scientific">Rhizobium subbaraonis</name>
    <dbReference type="NCBI Taxonomy" id="908946"/>
    <lineage>
        <taxon>Bacteria</taxon>
        <taxon>Pseudomonadati</taxon>
        <taxon>Pseudomonadota</taxon>
        <taxon>Alphaproteobacteria</taxon>
        <taxon>Hyphomicrobiales</taxon>
        <taxon>Rhizobiaceae</taxon>
        <taxon>Rhizobium/Agrobacterium group</taxon>
        <taxon>Rhizobium</taxon>
    </lineage>
</organism>
<comment type="catalytic activity">
    <reaction evidence="2 14">
        <text>adenosylcob(III)inamide phosphate + GTP + H(+) = adenosylcob(III)inamide-GDP + diphosphate</text>
        <dbReference type="Rhea" id="RHEA:22712"/>
        <dbReference type="ChEBI" id="CHEBI:15378"/>
        <dbReference type="ChEBI" id="CHEBI:33019"/>
        <dbReference type="ChEBI" id="CHEBI:37565"/>
        <dbReference type="ChEBI" id="CHEBI:58502"/>
        <dbReference type="ChEBI" id="CHEBI:60487"/>
        <dbReference type="EC" id="2.7.7.62"/>
    </reaction>
</comment>
<comment type="pathway">
    <text evidence="5 14">Cofactor biosynthesis; adenosylcobalamin biosynthesis; adenosylcobalamin from cob(II)yrinate a,c-diamide: step 6/7.</text>
</comment>
<evidence type="ECO:0000313" key="18">
    <source>
        <dbReference type="Proteomes" id="UP000219167"/>
    </source>
</evidence>
<dbReference type="EC" id="2.7.7.62" evidence="14"/>
<evidence type="ECO:0000256" key="4">
    <source>
        <dbReference type="ARBA" id="ARBA00003889"/>
    </source>
</evidence>
<evidence type="ECO:0000256" key="8">
    <source>
        <dbReference type="ARBA" id="ARBA00022573"/>
    </source>
</evidence>
<evidence type="ECO:0000256" key="10">
    <source>
        <dbReference type="ARBA" id="ARBA00022741"/>
    </source>
</evidence>
<dbReference type="OrthoDB" id="9788370at2"/>
<keyword evidence="18" id="KW-1185">Reference proteome</keyword>
<dbReference type="NCBIfam" id="NF004469">
    <property type="entry name" value="PRK05800.1"/>
    <property type="match status" value="1"/>
</dbReference>
<dbReference type="PANTHER" id="PTHR34848:SF1">
    <property type="entry name" value="BIFUNCTIONAL ADENOSYLCOBALAMIN BIOSYNTHESIS PROTEIN COBU"/>
    <property type="match status" value="1"/>
</dbReference>
<dbReference type="PIRSF" id="PIRSF006135">
    <property type="entry name" value="CobU"/>
    <property type="match status" value="1"/>
</dbReference>
<dbReference type="InterPro" id="IPR027417">
    <property type="entry name" value="P-loop_NTPase"/>
</dbReference>
<dbReference type="EMBL" id="OBQD01000010">
    <property type="protein sequence ID" value="SOC42867.1"/>
    <property type="molecule type" value="Genomic_DNA"/>
</dbReference>
<dbReference type="UniPathway" id="UPA00148">
    <property type="reaction ID" value="UER00236"/>
</dbReference>
<dbReference type="SUPFAM" id="SSF52540">
    <property type="entry name" value="P-loop containing nucleoside triphosphate hydrolases"/>
    <property type="match status" value="1"/>
</dbReference>
<dbReference type="PANTHER" id="PTHR34848">
    <property type="match status" value="1"/>
</dbReference>
<dbReference type="GO" id="GO:0009236">
    <property type="term" value="P:cobalamin biosynthetic process"/>
    <property type="evidence" value="ECO:0007669"/>
    <property type="project" value="UniProtKB-UniRule"/>
</dbReference>
<dbReference type="Gene3D" id="3.40.50.300">
    <property type="entry name" value="P-loop containing nucleotide triphosphate hydrolases"/>
    <property type="match status" value="1"/>
</dbReference>
<evidence type="ECO:0000256" key="11">
    <source>
        <dbReference type="ARBA" id="ARBA00022777"/>
    </source>
</evidence>
<comment type="pathway">
    <text evidence="6 14">Cofactor biosynthesis; adenosylcobalamin biosynthesis; adenosylcobalamin from cob(II)yrinate a,c-diamide: step 5/7.</text>
</comment>
<accession>A0A285UMF2</accession>
<reference evidence="17 18" key="1">
    <citation type="submission" date="2017-08" db="EMBL/GenBank/DDBJ databases">
        <authorList>
            <person name="de Groot N.N."/>
        </authorList>
    </citation>
    <scope>NUCLEOTIDE SEQUENCE [LARGE SCALE GENOMIC DNA]</scope>
    <source>
        <strain evidence="17 18">JC85</strain>
    </source>
</reference>
<dbReference type="GO" id="GO:0005525">
    <property type="term" value="F:GTP binding"/>
    <property type="evidence" value="ECO:0007669"/>
    <property type="project" value="UniProtKB-UniRule"/>
</dbReference>
<evidence type="ECO:0000256" key="15">
    <source>
        <dbReference type="PIRSR" id="PIRSR006135-1"/>
    </source>
</evidence>
<dbReference type="RefSeq" id="WP_097141037.1">
    <property type="nucleotide sequence ID" value="NZ_OBQD01000010.1"/>
</dbReference>
<keyword evidence="9 14" id="KW-0808">Transferase</keyword>
<sequence>MKTTSPGAVLVLGGARSGKSAFAEGLAAETGLSKHYIATGRAWDEEMRERIDQHKAQRGSHGWITHEDPLALPERINDTARDDRVLLVDCLTLWVTNLMMENHDMAAAYSDLAAAIVTAPGRLVFVSNEVGLGIVPDNQMAREFRDHAGRLHQQVAQLASEVYFVAAGLPLKMKG</sequence>
<evidence type="ECO:0000256" key="14">
    <source>
        <dbReference type="PIRNR" id="PIRNR006135"/>
    </source>
</evidence>
<evidence type="ECO:0000256" key="7">
    <source>
        <dbReference type="ARBA" id="ARBA00007490"/>
    </source>
</evidence>
<evidence type="ECO:0000256" key="9">
    <source>
        <dbReference type="ARBA" id="ARBA00022679"/>
    </source>
</evidence>
<feature type="active site" description="GMP-histidine intermediate" evidence="15">
    <location>
        <position position="54"/>
    </location>
</feature>
<dbReference type="GO" id="GO:0005524">
    <property type="term" value="F:ATP binding"/>
    <property type="evidence" value="ECO:0007669"/>
    <property type="project" value="UniProtKB-UniRule"/>
</dbReference>
<feature type="binding site" evidence="16">
    <location>
        <begin position="38"/>
        <end position="40"/>
    </location>
    <ligand>
        <name>GTP</name>
        <dbReference type="ChEBI" id="CHEBI:37565"/>
    </ligand>
</feature>
<keyword evidence="13 14" id="KW-0342">GTP-binding</keyword>
<protein>
    <recommendedName>
        <fullName evidence="14">Bifunctional adenosylcobalamin biosynthesis protein</fullName>
        <ecNumber evidence="14">2.7.1.156</ecNumber>
        <ecNumber evidence="14">2.7.7.62</ecNumber>
    </recommendedName>
</protein>
<dbReference type="GO" id="GO:0008820">
    <property type="term" value="F:cobinamide phosphate guanylyltransferase activity"/>
    <property type="evidence" value="ECO:0007669"/>
    <property type="project" value="UniProtKB-UniRule"/>
</dbReference>
<evidence type="ECO:0000313" key="17">
    <source>
        <dbReference type="EMBL" id="SOC42867.1"/>
    </source>
</evidence>
<comment type="function">
    <text evidence="4 14">Catalyzes ATP-dependent phosphorylation of adenosylcobinamide and addition of GMP to adenosylcobinamide phosphate.</text>
</comment>
<keyword evidence="11 14" id="KW-0418">Kinase</keyword>
<name>A0A285UMF2_9HYPH</name>
<evidence type="ECO:0000256" key="12">
    <source>
        <dbReference type="ARBA" id="ARBA00022840"/>
    </source>
</evidence>
<dbReference type="GO" id="GO:0043752">
    <property type="term" value="F:adenosylcobinamide kinase activity"/>
    <property type="evidence" value="ECO:0007669"/>
    <property type="project" value="UniProtKB-EC"/>
</dbReference>
<keyword evidence="12 14" id="KW-0067">ATP-binding</keyword>
<evidence type="ECO:0000256" key="13">
    <source>
        <dbReference type="ARBA" id="ARBA00023134"/>
    </source>
</evidence>
<dbReference type="EC" id="2.7.1.156" evidence="14"/>
<dbReference type="AlphaFoldDB" id="A0A285UMF2"/>
<gene>
    <name evidence="17" type="ORF">SAMN05892877_110187</name>
</gene>
<comment type="catalytic activity">
    <reaction evidence="1 14">
        <text>adenosylcob(III)inamide + ATP = adenosylcob(III)inamide phosphate + ADP + H(+)</text>
        <dbReference type="Rhea" id="RHEA:15769"/>
        <dbReference type="ChEBI" id="CHEBI:2480"/>
        <dbReference type="ChEBI" id="CHEBI:15378"/>
        <dbReference type="ChEBI" id="CHEBI:30616"/>
        <dbReference type="ChEBI" id="CHEBI:58502"/>
        <dbReference type="ChEBI" id="CHEBI:456216"/>
        <dbReference type="EC" id="2.7.1.156"/>
    </reaction>
</comment>
<evidence type="ECO:0000256" key="3">
    <source>
        <dbReference type="ARBA" id="ARBA00001522"/>
    </source>
</evidence>
<dbReference type="Pfam" id="PF02283">
    <property type="entry name" value="CobU"/>
    <property type="match status" value="1"/>
</dbReference>
<keyword evidence="8 14" id="KW-0169">Cobalamin biosynthesis</keyword>
<evidence type="ECO:0000256" key="2">
    <source>
        <dbReference type="ARBA" id="ARBA00000711"/>
    </source>
</evidence>
<evidence type="ECO:0000256" key="5">
    <source>
        <dbReference type="ARBA" id="ARBA00004692"/>
    </source>
</evidence>
<dbReference type="CDD" id="cd00544">
    <property type="entry name" value="CobU"/>
    <property type="match status" value="1"/>
</dbReference>